<evidence type="ECO:0000313" key="3">
    <source>
        <dbReference type="Proteomes" id="UP000297245"/>
    </source>
</evidence>
<evidence type="ECO:0000313" key="2">
    <source>
        <dbReference type="EMBL" id="THU90361.1"/>
    </source>
</evidence>
<feature type="transmembrane region" description="Helical" evidence="1">
    <location>
        <begin position="30"/>
        <end position="48"/>
    </location>
</feature>
<reference evidence="2 3" key="1">
    <citation type="journal article" date="2019" name="Nat. Ecol. Evol.">
        <title>Megaphylogeny resolves global patterns of mushroom evolution.</title>
        <authorList>
            <person name="Varga T."/>
            <person name="Krizsan K."/>
            <person name="Foldi C."/>
            <person name="Dima B."/>
            <person name="Sanchez-Garcia M."/>
            <person name="Sanchez-Ramirez S."/>
            <person name="Szollosi G.J."/>
            <person name="Szarkandi J.G."/>
            <person name="Papp V."/>
            <person name="Albert L."/>
            <person name="Andreopoulos W."/>
            <person name="Angelini C."/>
            <person name="Antonin V."/>
            <person name="Barry K.W."/>
            <person name="Bougher N.L."/>
            <person name="Buchanan P."/>
            <person name="Buyck B."/>
            <person name="Bense V."/>
            <person name="Catcheside P."/>
            <person name="Chovatia M."/>
            <person name="Cooper J."/>
            <person name="Damon W."/>
            <person name="Desjardin D."/>
            <person name="Finy P."/>
            <person name="Geml J."/>
            <person name="Haridas S."/>
            <person name="Hughes K."/>
            <person name="Justo A."/>
            <person name="Karasinski D."/>
            <person name="Kautmanova I."/>
            <person name="Kiss B."/>
            <person name="Kocsube S."/>
            <person name="Kotiranta H."/>
            <person name="LaButti K.M."/>
            <person name="Lechner B.E."/>
            <person name="Liimatainen K."/>
            <person name="Lipzen A."/>
            <person name="Lukacs Z."/>
            <person name="Mihaltcheva S."/>
            <person name="Morgado L.N."/>
            <person name="Niskanen T."/>
            <person name="Noordeloos M.E."/>
            <person name="Ohm R.A."/>
            <person name="Ortiz-Santana B."/>
            <person name="Ovrebo C."/>
            <person name="Racz N."/>
            <person name="Riley R."/>
            <person name="Savchenko A."/>
            <person name="Shiryaev A."/>
            <person name="Soop K."/>
            <person name="Spirin V."/>
            <person name="Szebenyi C."/>
            <person name="Tomsovsky M."/>
            <person name="Tulloss R.E."/>
            <person name="Uehling J."/>
            <person name="Grigoriev I.V."/>
            <person name="Vagvolgyi C."/>
            <person name="Papp T."/>
            <person name="Martin F.M."/>
            <person name="Miettinen O."/>
            <person name="Hibbett D.S."/>
            <person name="Nagy L.G."/>
        </authorList>
    </citation>
    <scope>NUCLEOTIDE SEQUENCE [LARGE SCALE GENOMIC DNA]</scope>
    <source>
        <strain evidence="2 3">CBS 962.96</strain>
    </source>
</reference>
<keyword evidence="1" id="KW-0472">Membrane</keyword>
<evidence type="ECO:0000256" key="1">
    <source>
        <dbReference type="SAM" id="Phobius"/>
    </source>
</evidence>
<sequence>MSVTTYIDTDRYGDSAYYLPFSLYSPEGSLIPYLSFLSTCVLSFWTGIHPTKIVLVSFLSLPFPFSLSTLFFS</sequence>
<dbReference type="AlphaFoldDB" id="A0A4S8LMN8"/>
<accession>A0A4S8LMN8</accession>
<keyword evidence="1" id="KW-1133">Transmembrane helix</keyword>
<name>A0A4S8LMN8_DENBC</name>
<protein>
    <submittedName>
        <fullName evidence="2">Uncharacterized protein</fullName>
    </submittedName>
</protein>
<keyword evidence="3" id="KW-1185">Reference proteome</keyword>
<dbReference type="Proteomes" id="UP000297245">
    <property type="component" value="Unassembled WGS sequence"/>
</dbReference>
<organism evidence="2 3">
    <name type="scientific">Dendrothele bispora (strain CBS 962.96)</name>
    <dbReference type="NCBI Taxonomy" id="1314807"/>
    <lineage>
        <taxon>Eukaryota</taxon>
        <taxon>Fungi</taxon>
        <taxon>Dikarya</taxon>
        <taxon>Basidiomycota</taxon>
        <taxon>Agaricomycotina</taxon>
        <taxon>Agaricomycetes</taxon>
        <taxon>Agaricomycetidae</taxon>
        <taxon>Agaricales</taxon>
        <taxon>Agaricales incertae sedis</taxon>
        <taxon>Dendrothele</taxon>
    </lineage>
</organism>
<gene>
    <name evidence="2" type="ORF">K435DRAFT_781277</name>
</gene>
<feature type="transmembrane region" description="Helical" evidence="1">
    <location>
        <begin position="53"/>
        <end position="72"/>
    </location>
</feature>
<dbReference type="EMBL" id="ML179337">
    <property type="protein sequence ID" value="THU90361.1"/>
    <property type="molecule type" value="Genomic_DNA"/>
</dbReference>
<proteinExistence type="predicted"/>
<keyword evidence="1" id="KW-0812">Transmembrane</keyword>